<protein>
    <submittedName>
        <fullName evidence="8">Methylmalonyl-CoA mutase</fullName>
        <ecNumber evidence="8">5.4.99.2</ecNumber>
    </submittedName>
</protein>
<dbReference type="RefSeq" id="WP_376771620.1">
    <property type="nucleotide sequence ID" value="NZ_JACHJP010000008.1"/>
</dbReference>
<comment type="subunit">
    <text evidence="3">Heterodimer of an alpha and a beta chain.</text>
</comment>
<dbReference type="SUPFAM" id="SSF52242">
    <property type="entry name" value="Cobalamin (vitamin B12)-binding domain"/>
    <property type="match status" value="1"/>
</dbReference>
<dbReference type="EMBL" id="JACHJP010000008">
    <property type="protein sequence ID" value="MBB4919041.1"/>
    <property type="molecule type" value="Genomic_DNA"/>
</dbReference>
<dbReference type="PANTHER" id="PTHR48101:SF4">
    <property type="entry name" value="METHYLMALONYL-COA MUTASE, MITOCHONDRIAL"/>
    <property type="match status" value="1"/>
</dbReference>
<dbReference type="GO" id="GO:0031419">
    <property type="term" value="F:cobalamin binding"/>
    <property type="evidence" value="ECO:0007669"/>
    <property type="project" value="UniProtKB-KW"/>
</dbReference>
<dbReference type="GO" id="GO:0004494">
    <property type="term" value="F:methylmalonyl-CoA mutase activity"/>
    <property type="evidence" value="ECO:0007669"/>
    <property type="project" value="UniProtKB-EC"/>
</dbReference>
<organism evidence="8 9">
    <name type="scientific">Streptosporangium saharense</name>
    <dbReference type="NCBI Taxonomy" id="1706840"/>
    <lineage>
        <taxon>Bacteria</taxon>
        <taxon>Bacillati</taxon>
        <taxon>Actinomycetota</taxon>
        <taxon>Actinomycetes</taxon>
        <taxon>Streptosporangiales</taxon>
        <taxon>Streptosporangiaceae</taxon>
        <taxon>Streptosporangium</taxon>
    </lineage>
</organism>
<comment type="caution">
    <text evidence="8">The sequence shown here is derived from an EMBL/GenBank/DDBJ whole genome shotgun (WGS) entry which is preliminary data.</text>
</comment>
<comment type="similarity">
    <text evidence="2">Belongs to the methylmalonyl-CoA mutase family.</text>
</comment>
<sequence length="553" mass="57254">MDSAGTTAYERWRELALGVLAKSGLPQEALTTTTYDGVPVAPLYWEAGPWALTPQGRAGEWDVRQRHAGPDPAAAREAVLADLENGATSLWLVTSGSAGITPADLPRVLDGVLLDLAPVVLKGPGAEVLLGLLPGETPGGTLGLDPGDPLVPRVAREFRGLRSVVIDALPAHDAGGSEGEELGCSIAEGVAALRTLTAAGLSAQEAYGQLEFRYAADTDQFLTVAKLRAARRLWARVGELVGAEGPQLQHAVTSSAMMTARDPWVNILRTTVACFAAGVAGADAVTVQPFDAVLGAPSALARRLARNTQTIVMAEAHAARVADPAAGSWYVEELTAELATRAWAWFQEIERAGGHATAAEKLIPERLAETRAARLADLAHRRRPITGVSEFPNLEEVPPTPGGPGPGLASLGFRRAEPYEELRDLADAAVARTGVRPAVFLAALGSPARHAARVGFATGLFQAGGFATPTATGAPAELAAAFTASGARAACLCGDERDYAGTAERTVVALRAAGATTVMLAGRADIPGIDRTIFTGCDALGVLQDLHGNGATP</sequence>
<dbReference type="InterPro" id="IPR006099">
    <property type="entry name" value="MeMalonylCoA_mutase_a/b_cat"/>
</dbReference>
<dbReference type="SUPFAM" id="SSF51703">
    <property type="entry name" value="Cobalamin (vitamin B12)-dependent enzymes"/>
    <property type="match status" value="1"/>
</dbReference>
<dbReference type="AlphaFoldDB" id="A0A7W7QSP9"/>
<keyword evidence="4" id="KW-0846">Cobalamin</keyword>
<dbReference type="PANTHER" id="PTHR48101">
    <property type="entry name" value="METHYLMALONYL-COA MUTASE, MITOCHONDRIAL-RELATED"/>
    <property type="match status" value="1"/>
</dbReference>
<dbReference type="GO" id="GO:0019678">
    <property type="term" value="P:propionate metabolic process, methylmalonyl pathway"/>
    <property type="evidence" value="ECO:0007669"/>
    <property type="project" value="TreeGrafter"/>
</dbReference>
<dbReference type="Gene3D" id="3.20.20.240">
    <property type="entry name" value="Methylmalonyl-CoA mutase"/>
    <property type="match status" value="2"/>
</dbReference>
<proteinExistence type="inferred from homology"/>
<evidence type="ECO:0000256" key="3">
    <source>
        <dbReference type="ARBA" id="ARBA00011870"/>
    </source>
</evidence>
<dbReference type="GO" id="GO:0005737">
    <property type="term" value="C:cytoplasm"/>
    <property type="evidence" value="ECO:0007669"/>
    <property type="project" value="TreeGrafter"/>
</dbReference>
<evidence type="ECO:0000256" key="5">
    <source>
        <dbReference type="ARBA" id="ARBA00023235"/>
    </source>
</evidence>
<evidence type="ECO:0000259" key="7">
    <source>
        <dbReference type="Pfam" id="PF01642"/>
    </source>
</evidence>
<evidence type="ECO:0000313" key="9">
    <source>
        <dbReference type="Proteomes" id="UP000552644"/>
    </source>
</evidence>
<evidence type="ECO:0000256" key="2">
    <source>
        <dbReference type="ARBA" id="ARBA00008465"/>
    </source>
</evidence>
<evidence type="ECO:0000256" key="1">
    <source>
        <dbReference type="ARBA" id="ARBA00001922"/>
    </source>
</evidence>
<dbReference type="Pfam" id="PF01642">
    <property type="entry name" value="MM_CoA_mutase"/>
    <property type="match status" value="1"/>
</dbReference>
<gene>
    <name evidence="8" type="ORF">FHS44_006177</name>
</gene>
<evidence type="ECO:0000313" key="8">
    <source>
        <dbReference type="EMBL" id="MBB4919041.1"/>
    </source>
</evidence>
<dbReference type="EC" id="5.4.99.2" evidence="8"/>
<feature type="domain" description="Methylmalonyl-CoA mutase alpha/beta chain catalytic" evidence="7">
    <location>
        <begin position="156"/>
        <end position="395"/>
    </location>
</feature>
<keyword evidence="6" id="KW-0170">Cobalt</keyword>
<keyword evidence="5 8" id="KW-0413">Isomerase</keyword>
<dbReference type="Gene3D" id="3.40.50.280">
    <property type="entry name" value="Cobalamin-binding domain"/>
    <property type="match status" value="1"/>
</dbReference>
<keyword evidence="9" id="KW-1185">Reference proteome</keyword>
<comment type="cofactor">
    <cofactor evidence="1">
        <name>adenosylcob(III)alamin</name>
        <dbReference type="ChEBI" id="CHEBI:18408"/>
    </cofactor>
</comment>
<reference evidence="8 9" key="1">
    <citation type="submission" date="2020-08" db="EMBL/GenBank/DDBJ databases">
        <title>Genomic Encyclopedia of Type Strains, Phase III (KMG-III): the genomes of soil and plant-associated and newly described type strains.</title>
        <authorList>
            <person name="Whitman W."/>
        </authorList>
    </citation>
    <scope>NUCLEOTIDE SEQUENCE [LARGE SCALE GENOMIC DNA]</scope>
    <source>
        <strain evidence="8 9">CECT 8840</strain>
    </source>
</reference>
<dbReference type="InterPro" id="IPR036724">
    <property type="entry name" value="Cobalamin-bd_sf"/>
</dbReference>
<evidence type="ECO:0000256" key="6">
    <source>
        <dbReference type="ARBA" id="ARBA00023285"/>
    </source>
</evidence>
<accession>A0A7W7QSP9</accession>
<name>A0A7W7QSP9_9ACTN</name>
<dbReference type="Proteomes" id="UP000552644">
    <property type="component" value="Unassembled WGS sequence"/>
</dbReference>
<evidence type="ECO:0000256" key="4">
    <source>
        <dbReference type="ARBA" id="ARBA00022628"/>
    </source>
</evidence>
<dbReference type="InterPro" id="IPR016176">
    <property type="entry name" value="Cbl-dep_enz_cat"/>
</dbReference>
<dbReference type="GO" id="GO:0046872">
    <property type="term" value="F:metal ion binding"/>
    <property type="evidence" value="ECO:0007669"/>
    <property type="project" value="InterPro"/>
</dbReference>